<dbReference type="InterPro" id="IPR019381">
    <property type="entry name" value="PACS1/2_C"/>
</dbReference>
<evidence type="ECO:0000259" key="3">
    <source>
        <dbReference type="Pfam" id="PF25332"/>
    </source>
</evidence>
<dbReference type="GO" id="GO:0072659">
    <property type="term" value="P:protein localization to plasma membrane"/>
    <property type="evidence" value="ECO:0007669"/>
    <property type="project" value="TreeGrafter"/>
</dbReference>
<evidence type="ECO:0000313" key="5">
    <source>
        <dbReference type="Proteomes" id="UP000010556"/>
    </source>
</evidence>
<keyword evidence="2" id="KW-0597">Phosphoprotein</keyword>
<accession>L5LYB3</accession>
<dbReference type="PANTHER" id="PTHR13280">
    <property type="entry name" value="PHOSPHOFURIN ACIDIC CLUSTER SORTING PROTEIN"/>
    <property type="match status" value="1"/>
</dbReference>
<feature type="domain" description="Phosphofurin acidic cluster sorting protein 1/2 N-terminal C2" evidence="3">
    <location>
        <begin position="10"/>
        <end position="99"/>
    </location>
</feature>
<dbReference type="InterPro" id="IPR057541">
    <property type="entry name" value="PACS1/2_N"/>
</dbReference>
<name>L5LYB3_MYODS</name>
<dbReference type="AlphaFoldDB" id="L5LYB3"/>
<dbReference type="Pfam" id="PF25332">
    <property type="entry name" value="C2_PACS_N"/>
    <property type="match status" value="1"/>
</dbReference>
<dbReference type="EMBL" id="KB106575">
    <property type="protein sequence ID" value="ELK30995.1"/>
    <property type="molecule type" value="Genomic_DNA"/>
</dbReference>
<comment type="similarity">
    <text evidence="1">Belongs to the PACS family.</text>
</comment>
<evidence type="ECO:0000256" key="1">
    <source>
        <dbReference type="ARBA" id="ARBA00008590"/>
    </source>
</evidence>
<reference evidence="5" key="1">
    <citation type="journal article" date="2013" name="Science">
        <title>Comparative analysis of bat genomes provides insight into the evolution of flight and immunity.</title>
        <authorList>
            <person name="Zhang G."/>
            <person name="Cowled C."/>
            <person name="Shi Z."/>
            <person name="Huang Z."/>
            <person name="Bishop-Lilly K.A."/>
            <person name="Fang X."/>
            <person name="Wynne J.W."/>
            <person name="Xiong Z."/>
            <person name="Baker M.L."/>
            <person name="Zhao W."/>
            <person name="Tachedjian M."/>
            <person name="Zhu Y."/>
            <person name="Zhou P."/>
            <person name="Jiang X."/>
            <person name="Ng J."/>
            <person name="Yang L."/>
            <person name="Wu L."/>
            <person name="Xiao J."/>
            <person name="Feng Y."/>
            <person name="Chen Y."/>
            <person name="Sun X."/>
            <person name="Zhang Y."/>
            <person name="Marsh G.A."/>
            <person name="Crameri G."/>
            <person name="Broder C.C."/>
            <person name="Frey K.G."/>
            <person name="Wang L.F."/>
            <person name="Wang J."/>
        </authorList>
    </citation>
    <scope>NUCLEOTIDE SEQUENCE [LARGE SCALE GENOMIC DNA]</scope>
</reference>
<dbReference type="PANTHER" id="PTHR13280:SF15">
    <property type="entry name" value="PHOSPHOFURIN ACIDIC CLUSTER SORTING PROTEIN 2"/>
    <property type="match status" value="1"/>
</dbReference>
<keyword evidence="5" id="KW-1185">Reference proteome</keyword>
<protein>
    <submittedName>
        <fullName evidence="4">Phosphofurin acidic cluster sorting protein 2</fullName>
    </submittedName>
</protein>
<organism evidence="4 5">
    <name type="scientific">Myotis davidii</name>
    <name type="common">David's myotis</name>
    <dbReference type="NCBI Taxonomy" id="225400"/>
    <lineage>
        <taxon>Eukaryota</taxon>
        <taxon>Metazoa</taxon>
        <taxon>Chordata</taxon>
        <taxon>Craniata</taxon>
        <taxon>Vertebrata</taxon>
        <taxon>Euteleostomi</taxon>
        <taxon>Mammalia</taxon>
        <taxon>Eutheria</taxon>
        <taxon>Laurasiatheria</taxon>
        <taxon>Chiroptera</taxon>
        <taxon>Yangochiroptera</taxon>
        <taxon>Vespertilionidae</taxon>
        <taxon>Myotis</taxon>
    </lineage>
</organism>
<dbReference type="Proteomes" id="UP000010556">
    <property type="component" value="Unassembled WGS sequence"/>
</dbReference>
<evidence type="ECO:0000256" key="2">
    <source>
        <dbReference type="ARBA" id="ARBA00022553"/>
    </source>
</evidence>
<gene>
    <name evidence="4" type="ORF">MDA_GLEAN10011938</name>
</gene>
<evidence type="ECO:0000313" key="4">
    <source>
        <dbReference type="EMBL" id="ELK30995.1"/>
    </source>
</evidence>
<sequence>MPAALNTQAPMNLFSTWEVECSSSTCVPRLCSLTLTKLLIYKKLEKELSTVVVTIKMQGSKNTLRSDEILLPPSGQMKTDLALTFSLQYPHFLKKEGNN</sequence>
<dbReference type="GO" id="GO:0044325">
    <property type="term" value="F:transmembrane transporter binding"/>
    <property type="evidence" value="ECO:0007669"/>
    <property type="project" value="TreeGrafter"/>
</dbReference>
<proteinExistence type="inferred from homology"/>